<dbReference type="Pfam" id="PF20150">
    <property type="entry name" value="2EXR"/>
    <property type="match status" value="1"/>
</dbReference>
<comment type="caution">
    <text evidence="2">The sequence shown here is derived from an EMBL/GenBank/DDBJ whole genome shotgun (WGS) entry which is preliminary data.</text>
</comment>
<organism evidence="2 3">
    <name type="scientific">Ascochyta lentis</name>
    <dbReference type="NCBI Taxonomy" id="205686"/>
    <lineage>
        <taxon>Eukaryota</taxon>
        <taxon>Fungi</taxon>
        <taxon>Dikarya</taxon>
        <taxon>Ascomycota</taxon>
        <taxon>Pezizomycotina</taxon>
        <taxon>Dothideomycetes</taxon>
        <taxon>Pleosporomycetidae</taxon>
        <taxon>Pleosporales</taxon>
        <taxon>Pleosporineae</taxon>
        <taxon>Didymellaceae</taxon>
        <taxon>Ascochyta</taxon>
    </lineage>
</organism>
<evidence type="ECO:0000259" key="1">
    <source>
        <dbReference type="Pfam" id="PF20150"/>
    </source>
</evidence>
<gene>
    <name evidence="2" type="ORF">EKO04_000429</name>
</gene>
<dbReference type="EMBL" id="RZGK01000002">
    <property type="protein sequence ID" value="KAF9700997.1"/>
    <property type="molecule type" value="Genomic_DNA"/>
</dbReference>
<reference evidence="2" key="2">
    <citation type="submission" date="2020-09" db="EMBL/GenBank/DDBJ databases">
        <title>Reference genome assembly for Australian Ascochyta lentis isolate Al4.</title>
        <authorList>
            <person name="Lee R.C."/>
            <person name="Farfan-Caceres L.M."/>
            <person name="Debler J.W."/>
            <person name="Williams A.H."/>
            <person name="Henares B.M."/>
        </authorList>
    </citation>
    <scope>NUCLEOTIDE SEQUENCE</scope>
    <source>
        <strain evidence="2">Al4</strain>
    </source>
</reference>
<evidence type="ECO:0000313" key="3">
    <source>
        <dbReference type="Proteomes" id="UP000651452"/>
    </source>
</evidence>
<name>A0A8H7JDB5_9PLEO</name>
<protein>
    <recommendedName>
        <fullName evidence="1">2EXR domain-containing protein</fullName>
    </recommendedName>
</protein>
<dbReference type="PANTHER" id="PTHR35910:SF1">
    <property type="entry name" value="2EXR DOMAIN-CONTAINING PROTEIN"/>
    <property type="match status" value="1"/>
</dbReference>
<dbReference type="Proteomes" id="UP000651452">
    <property type="component" value="Unassembled WGS sequence"/>
</dbReference>
<dbReference type="InterPro" id="IPR045518">
    <property type="entry name" value="2EXR"/>
</dbReference>
<evidence type="ECO:0000313" key="2">
    <source>
        <dbReference type="EMBL" id="KAF9700997.1"/>
    </source>
</evidence>
<keyword evidence="3" id="KW-1185">Reference proteome</keyword>
<proteinExistence type="predicted"/>
<accession>A0A8H7JDB5</accession>
<dbReference type="AlphaFoldDB" id="A0A8H7JDB5"/>
<dbReference type="OrthoDB" id="3473305at2759"/>
<reference evidence="2" key="1">
    <citation type="submission" date="2018-12" db="EMBL/GenBank/DDBJ databases">
        <authorList>
            <person name="Syme R.A."/>
            <person name="Farfan-Caceres L."/>
            <person name="Lichtenzveig J."/>
        </authorList>
    </citation>
    <scope>NUCLEOTIDE SEQUENCE</scope>
    <source>
        <strain evidence="2">Al4</strain>
    </source>
</reference>
<feature type="domain" description="2EXR" evidence="1">
    <location>
        <begin position="23"/>
        <end position="114"/>
    </location>
</feature>
<sequence>MAVDGLSTVSGELYTTGRTLNAFHAFLQLPTNLRARILQLAAPEPRTRFVEIYNYEAPTYTPRLRYVPQLPPLFHASRETRTFSIVHEGGELIHFLTPATEKRRFYFNFARDIVFLSSRFTPSGCSTETFRLRELYTLLPPSFMKKLHRVVVTYSSLDDFKAIGRVLCSYVALETLYVGMSDWWSDRSVKTRLRRGRPQVEYVAGKVEGSLKLAEAEETDDESESDEEWEARLEIRKRRRVVECELRLDE</sequence>
<dbReference type="PANTHER" id="PTHR35910">
    <property type="entry name" value="2EXR DOMAIN-CONTAINING PROTEIN"/>
    <property type="match status" value="1"/>
</dbReference>